<dbReference type="PANTHER" id="PTHR43431:SF7">
    <property type="entry name" value="OXIDOREDUCTASE, SHORT CHAIN DEHYDROGENASE_REDUCTASE FAMILY (AFU_ORTHOLOGUE AFUA_5G14000)"/>
    <property type="match status" value="1"/>
</dbReference>
<accession>A0A8I0SIL4</accession>
<dbReference type="Pfam" id="PF00106">
    <property type="entry name" value="adh_short"/>
    <property type="match status" value="1"/>
</dbReference>
<dbReference type="SUPFAM" id="SSF51735">
    <property type="entry name" value="NAD(P)-binding Rossmann-fold domains"/>
    <property type="match status" value="1"/>
</dbReference>
<evidence type="ECO:0000313" key="2">
    <source>
        <dbReference type="Proteomes" id="UP000634579"/>
    </source>
</evidence>
<dbReference type="Gene3D" id="3.40.50.720">
    <property type="entry name" value="NAD(P)-binding Rossmann-like Domain"/>
    <property type="match status" value="1"/>
</dbReference>
<dbReference type="AlphaFoldDB" id="A0A8I0SIL4"/>
<dbReference type="InterPro" id="IPR036291">
    <property type="entry name" value="NAD(P)-bd_dom_sf"/>
</dbReference>
<gene>
    <name evidence="1" type="ORF">ITJ42_07530</name>
</gene>
<keyword evidence="2" id="KW-1185">Reference proteome</keyword>
<organism evidence="1 2">
    <name type="scientific">Clavibacter phaseoli</name>
    <dbReference type="NCBI Taxonomy" id="1734031"/>
    <lineage>
        <taxon>Bacteria</taxon>
        <taxon>Bacillati</taxon>
        <taxon>Actinomycetota</taxon>
        <taxon>Actinomycetes</taxon>
        <taxon>Micrococcales</taxon>
        <taxon>Microbacteriaceae</taxon>
        <taxon>Clavibacter</taxon>
    </lineage>
</organism>
<reference evidence="1 2" key="1">
    <citation type="submission" date="2020-10" db="EMBL/GenBank/DDBJ databases">
        <title>Draft genome sequences of plant-associated actinobacteria.</title>
        <authorList>
            <person name="Tarlachkov S.V."/>
            <person name="Starodumova I.P."/>
            <person name="Dorofeeva L.V."/>
            <person name="Prisyazhnaya N.V."/>
            <person name="Roubtsova T.V."/>
            <person name="Chizhov V.N."/>
            <person name="Nadler S.A."/>
            <person name="Subbotin S.A."/>
            <person name="Evtushenko L.I."/>
        </authorList>
    </citation>
    <scope>NUCLEOTIDE SEQUENCE [LARGE SCALE GENOMIC DNA]</scope>
    <source>
        <strain evidence="1 2">VKM Ac-2886</strain>
    </source>
</reference>
<proteinExistence type="predicted"/>
<dbReference type="EMBL" id="JADKRP010000001">
    <property type="protein sequence ID" value="MBF4631062.1"/>
    <property type="molecule type" value="Genomic_DNA"/>
</dbReference>
<protein>
    <submittedName>
        <fullName evidence="1">SDR family NAD(P)-dependent oxidoreductase</fullName>
    </submittedName>
</protein>
<evidence type="ECO:0000313" key="1">
    <source>
        <dbReference type="EMBL" id="MBF4631062.1"/>
    </source>
</evidence>
<sequence length="222" mass="23254">MTTIAIVGAGAGLGAAVARRFGAEGLAVALVSRSQEHVDELARTLADEGITARGYAANVRDHVVLAAALDRAAQDLGPVEVLQYSPLPQKEFLRPVLETTPGDLVGAFEFSIQAPVAAVHQVLQGMRVLGRGTVLFINGGTAVQPLPKYAGTSIGFAGESAYGQMIHEALAGDGIHVGQLIIPGAITPGHPTKDPKALADTLWAMHEERGDFRRFAADMDDE</sequence>
<comment type="caution">
    <text evidence="1">The sequence shown here is derived from an EMBL/GenBank/DDBJ whole genome shotgun (WGS) entry which is preliminary data.</text>
</comment>
<dbReference type="Proteomes" id="UP000634579">
    <property type="component" value="Unassembled WGS sequence"/>
</dbReference>
<dbReference type="PANTHER" id="PTHR43431">
    <property type="entry name" value="OXIDOREDUCTASE, SHORT CHAIN DEHYDROGENASE/REDUCTASE FAMILY (AFU_ORTHOLOGUE AFUA_5G14000)"/>
    <property type="match status" value="1"/>
</dbReference>
<dbReference type="InterPro" id="IPR002347">
    <property type="entry name" value="SDR_fam"/>
</dbReference>
<dbReference type="RefSeq" id="WP_194674945.1">
    <property type="nucleotide sequence ID" value="NZ_JADKRP010000001.1"/>
</dbReference>
<name>A0A8I0SIL4_9MICO</name>